<reference evidence="4" key="1">
    <citation type="journal article" date="2020" name="mSystems">
        <title>Genome- and Community-Level Interaction Insights into Carbon Utilization and Element Cycling Functions of Hydrothermarchaeota in Hydrothermal Sediment.</title>
        <authorList>
            <person name="Zhou Z."/>
            <person name="Liu Y."/>
            <person name="Xu W."/>
            <person name="Pan J."/>
            <person name="Luo Z.H."/>
            <person name="Li M."/>
        </authorList>
    </citation>
    <scope>NUCLEOTIDE SEQUENCE [LARGE SCALE GENOMIC DNA]</scope>
    <source>
        <strain evidence="4">HyVt-443</strain>
    </source>
</reference>
<keyword evidence="2" id="KW-1133">Transmembrane helix</keyword>
<proteinExistence type="predicted"/>
<feature type="region of interest" description="Disordered" evidence="1">
    <location>
        <begin position="42"/>
        <end position="150"/>
    </location>
</feature>
<evidence type="ECO:0008006" key="5">
    <source>
        <dbReference type="Google" id="ProtNLM"/>
    </source>
</evidence>
<organism evidence="4">
    <name type="scientific">Sedimenticola thiotaurini</name>
    <dbReference type="NCBI Taxonomy" id="1543721"/>
    <lineage>
        <taxon>Bacteria</taxon>
        <taxon>Pseudomonadati</taxon>
        <taxon>Pseudomonadota</taxon>
        <taxon>Gammaproteobacteria</taxon>
        <taxon>Chromatiales</taxon>
        <taxon>Sedimenticolaceae</taxon>
        <taxon>Sedimenticola</taxon>
    </lineage>
</organism>
<name>A0A831RQ92_9GAMM</name>
<dbReference type="InterPro" id="IPR025738">
    <property type="entry name" value="BatD"/>
</dbReference>
<accession>A0A831RQ92</accession>
<dbReference type="AlphaFoldDB" id="A0A831RQ92"/>
<feature type="signal peptide" evidence="3">
    <location>
        <begin position="1"/>
        <end position="24"/>
    </location>
</feature>
<protein>
    <recommendedName>
        <fullName evidence="5">Protein BatD</fullName>
    </recommendedName>
</protein>
<comment type="caution">
    <text evidence="4">The sequence shown here is derived from an EMBL/GenBank/DDBJ whole genome shotgun (WGS) entry which is preliminary data.</text>
</comment>
<feature type="compositionally biased region" description="Pro residues" evidence="1">
    <location>
        <begin position="107"/>
        <end position="120"/>
    </location>
</feature>
<dbReference type="Proteomes" id="UP000886251">
    <property type="component" value="Unassembled WGS sequence"/>
</dbReference>
<evidence type="ECO:0000256" key="1">
    <source>
        <dbReference type="SAM" id="MobiDB-lite"/>
    </source>
</evidence>
<keyword evidence="2" id="KW-0472">Membrane</keyword>
<feature type="transmembrane region" description="Helical" evidence="2">
    <location>
        <begin position="408"/>
        <end position="430"/>
    </location>
</feature>
<dbReference type="PANTHER" id="PTHR40940:SF1">
    <property type="entry name" value="PROTEIN BATD"/>
    <property type="match status" value="1"/>
</dbReference>
<gene>
    <name evidence="4" type="ORF">ENI96_11310</name>
</gene>
<feature type="region of interest" description="Disordered" evidence="1">
    <location>
        <begin position="573"/>
        <end position="599"/>
    </location>
</feature>
<evidence type="ECO:0000256" key="3">
    <source>
        <dbReference type="SAM" id="SignalP"/>
    </source>
</evidence>
<sequence length="599" mass="67318">MHRRLFLQATILLLLAMAVSQATAQQRYPGYGYPYGQQANPYQPYGRQANPYQPYGRQAPPYQPYAQPGQQPAYPYSRQTPRPAQPTRPRYPQQPTAPRQPSYQSQPPTPQAPAQPPPTRPRSQGNWPGTPPATGYSPPAAQSGSGAAPRLQVTVSERRPYLQQTIILTLEVISSSNLTTLQPKLPGSPGLIFGRLDGPVTLSRRRGDRTEIVNRYHYAVTPLRSGEISIPAIHVSGTQAGRSDRFEIAAPASTLLQVQPAVESVKPWLPLHGLILQSYLKGADKPAAGKPLTLVVDISAIGASGGQLPSFEQLLRNDDFHVYREKSEVEGRLSSDGRYLLGHRTETFTLVPQHGGKVQIPELKVDWWNVDTNRVETATVPIRQLVAAGEPGSLGGSIEALAIGAKDLLLWIPLIGLFAATIGFWILAWLRNKRFVQVVEEEIAILIRFSARRFHQFLVWLAPIRRLQRLRQLFVRSLPRSFRLWFCVRVVDGEDDPEVWAYMLKFLAHKHLGIPPQPLLELGRRLSEIHPRSDPRAMDALMQELDNALYGGGDIDFPDWKRRFRRQLRPSWLPAPRRTGTSNWKPRRHLPELNPRTHA</sequence>
<keyword evidence="3" id="KW-0732">Signal</keyword>
<dbReference type="EMBL" id="DRKP01000137">
    <property type="protein sequence ID" value="HEB97004.1"/>
    <property type="molecule type" value="Genomic_DNA"/>
</dbReference>
<evidence type="ECO:0000313" key="4">
    <source>
        <dbReference type="EMBL" id="HEB97004.1"/>
    </source>
</evidence>
<feature type="compositionally biased region" description="Low complexity" evidence="1">
    <location>
        <begin position="135"/>
        <end position="149"/>
    </location>
</feature>
<keyword evidence="2" id="KW-0812">Transmembrane</keyword>
<feature type="compositionally biased region" description="Low complexity" evidence="1">
    <location>
        <begin position="42"/>
        <end position="106"/>
    </location>
</feature>
<dbReference type="PANTHER" id="PTHR40940">
    <property type="entry name" value="PROTEIN BATD-RELATED"/>
    <property type="match status" value="1"/>
</dbReference>
<feature type="chain" id="PRO_5032714863" description="Protein BatD" evidence="3">
    <location>
        <begin position="25"/>
        <end position="599"/>
    </location>
</feature>
<evidence type="ECO:0000256" key="2">
    <source>
        <dbReference type="SAM" id="Phobius"/>
    </source>
</evidence>